<keyword evidence="7" id="KW-1185">Reference proteome</keyword>
<comment type="similarity">
    <text evidence="1">Belongs to the LysR transcriptional regulatory family.</text>
</comment>
<dbReference type="STRING" id="51670.SAMN04488557_2078"/>
<dbReference type="Gene3D" id="3.40.190.290">
    <property type="match status" value="1"/>
</dbReference>
<evidence type="ECO:0000313" key="6">
    <source>
        <dbReference type="EMBL" id="SFV33692.1"/>
    </source>
</evidence>
<dbReference type="GO" id="GO:0003677">
    <property type="term" value="F:DNA binding"/>
    <property type="evidence" value="ECO:0007669"/>
    <property type="project" value="UniProtKB-KW"/>
</dbReference>
<evidence type="ECO:0000256" key="3">
    <source>
        <dbReference type="ARBA" id="ARBA00023125"/>
    </source>
</evidence>
<dbReference type="FunFam" id="1.10.10.10:FF:000001">
    <property type="entry name" value="LysR family transcriptional regulator"/>
    <property type="match status" value="1"/>
</dbReference>
<dbReference type="Gene3D" id="1.10.10.10">
    <property type="entry name" value="Winged helix-like DNA-binding domain superfamily/Winged helix DNA-binding domain"/>
    <property type="match status" value="1"/>
</dbReference>
<dbReference type="AlphaFoldDB" id="A0A1I7NG92"/>
<dbReference type="Pfam" id="PF03466">
    <property type="entry name" value="LysR_substrate"/>
    <property type="match status" value="1"/>
</dbReference>
<dbReference type="PROSITE" id="PS50931">
    <property type="entry name" value="HTH_LYSR"/>
    <property type="match status" value="1"/>
</dbReference>
<dbReference type="CDD" id="cd08422">
    <property type="entry name" value="PBP2_CrgA_like"/>
    <property type="match status" value="1"/>
</dbReference>
<dbReference type="InterPro" id="IPR000847">
    <property type="entry name" value="LysR_HTH_N"/>
</dbReference>
<keyword evidence="4" id="KW-0804">Transcription</keyword>
<evidence type="ECO:0000256" key="1">
    <source>
        <dbReference type="ARBA" id="ARBA00009437"/>
    </source>
</evidence>
<evidence type="ECO:0000259" key="5">
    <source>
        <dbReference type="PROSITE" id="PS50931"/>
    </source>
</evidence>
<reference evidence="7" key="1">
    <citation type="submission" date="2016-10" db="EMBL/GenBank/DDBJ databases">
        <authorList>
            <person name="Varghese N."/>
            <person name="Submissions S."/>
        </authorList>
    </citation>
    <scope>NUCLEOTIDE SEQUENCE [LARGE SCALE GENOMIC DNA]</scope>
    <source>
        <strain evidence="7">DSM 1565</strain>
    </source>
</reference>
<dbReference type="PANTHER" id="PTHR30537">
    <property type="entry name" value="HTH-TYPE TRANSCRIPTIONAL REGULATOR"/>
    <property type="match status" value="1"/>
</dbReference>
<dbReference type="GO" id="GO:0003700">
    <property type="term" value="F:DNA-binding transcription factor activity"/>
    <property type="evidence" value="ECO:0007669"/>
    <property type="project" value="InterPro"/>
</dbReference>
<sequence length="299" mass="32789">MAFDGRLLSGVTVLSAVIEGGSFVRAADSLGITTSGVSRAISRLEERLGARLLDRTTRSVSLTDEGRRFYERVKPSLADIEDAATIASGAANVVRGRLRVNIDPVVSQLILPGRLGKFLELYPELSLDCVTREQVGDLVGDGIDVAVRFGEPPTSSLIIRKLAELQVVTVAAPSYLKRRGRPEHPNDLAGHACIDLRDPLTRRPYAWEFHKGRKVLSVKTESRLLLSDAGTMLTETLAGTGIAQVFEVVARDLIKSGRLVDLFPAWADERFPLYAYYPSRHHPAAKVRAFVDFILTAVR</sequence>
<protein>
    <submittedName>
        <fullName evidence="6">DNA-binding transcriptional regulator, LysR family</fullName>
    </submittedName>
</protein>
<evidence type="ECO:0000313" key="7">
    <source>
        <dbReference type="Proteomes" id="UP000199423"/>
    </source>
</evidence>
<feature type="domain" description="HTH lysR-type" evidence="5">
    <location>
        <begin position="13"/>
        <end position="63"/>
    </location>
</feature>
<evidence type="ECO:0000256" key="2">
    <source>
        <dbReference type="ARBA" id="ARBA00023015"/>
    </source>
</evidence>
<dbReference type="SUPFAM" id="SSF46785">
    <property type="entry name" value="Winged helix' DNA-binding domain"/>
    <property type="match status" value="1"/>
</dbReference>
<dbReference type="InterPro" id="IPR036388">
    <property type="entry name" value="WH-like_DNA-bd_sf"/>
</dbReference>
<keyword evidence="2" id="KW-0805">Transcription regulation</keyword>
<dbReference type="InterPro" id="IPR005119">
    <property type="entry name" value="LysR_subst-bd"/>
</dbReference>
<accession>A0A1I7NG92</accession>
<dbReference type="EMBL" id="FPCH01000002">
    <property type="protein sequence ID" value="SFV33692.1"/>
    <property type="molecule type" value="Genomic_DNA"/>
</dbReference>
<keyword evidence="3 6" id="KW-0238">DNA-binding</keyword>
<dbReference type="Proteomes" id="UP000199423">
    <property type="component" value="Unassembled WGS sequence"/>
</dbReference>
<dbReference type="SUPFAM" id="SSF53850">
    <property type="entry name" value="Periplasmic binding protein-like II"/>
    <property type="match status" value="1"/>
</dbReference>
<name>A0A1I7NG92_9HYPH</name>
<organism evidence="6 7">
    <name type="scientific">Hyphomicrobium facile</name>
    <dbReference type="NCBI Taxonomy" id="51670"/>
    <lineage>
        <taxon>Bacteria</taxon>
        <taxon>Pseudomonadati</taxon>
        <taxon>Pseudomonadota</taxon>
        <taxon>Alphaproteobacteria</taxon>
        <taxon>Hyphomicrobiales</taxon>
        <taxon>Hyphomicrobiaceae</taxon>
        <taxon>Hyphomicrobium</taxon>
    </lineage>
</organism>
<dbReference type="PANTHER" id="PTHR30537:SF5">
    <property type="entry name" value="HTH-TYPE TRANSCRIPTIONAL ACTIVATOR TTDR-RELATED"/>
    <property type="match status" value="1"/>
</dbReference>
<gene>
    <name evidence="6" type="ORF">SAMN04488557_2078</name>
</gene>
<dbReference type="InterPro" id="IPR036390">
    <property type="entry name" value="WH_DNA-bd_sf"/>
</dbReference>
<evidence type="ECO:0000256" key="4">
    <source>
        <dbReference type="ARBA" id="ARBA00023163"/>
    </source>
</evidence>
<dbReference type="Pfam" id="PF00126">
    <property type="entry name" value="HTH_1"/>
    <property type="match status" value="1"/>
</dbReference>
<dbReference type="InterPro" id="IPR058163">
    <property type="entry name" value="LysR-type_TF_proteobact-type"/>
</dbReference>
<dbReference type="RefSeq" id="WP_092867613.1">
    <property type="nucleotide sequence ID" value="NZ_FPCH01000002.1"/>
</dbReference>
<dbReference type="OrthoDB" id="9786526at2"/>
<proteinExistence type="inferred from homology"/>